<dbReference type="EMBL" id="LAZR01004872">
    <property type="protein sequence ID" value="KKN04843.1"/>
    <property type="molecule type" value="Genomic_DNA"/>
</dbReference>
<organism evidence="1">
    <name type="scientific">marine sediment metagenome</name>
    <dbReference type="NCBI Taxonomy" id="412755"/>
    <lineage>
        <taxon>unclassified sequences</taxon>
        <taxon>metagenomes</taxon>
        <taxon>ecological metagenomes</taxon>
    </lineage>
</organism>
<accession>A0A0F9QHR9</accession>
<protein>
    <submittedName>
        <fullName evidence="1">Uncharacterized protein</fullName>
    </submittedName>
</protein>
<gene>
    <name evidence="1" type="ORF">LCGC14_1093380</name>
</gene>
<comment type="caution">
    <text evidence="1">The sequence shown here is derived from an EMBL/GenBank/DDBJ whole genome shotgun (WGS) entry which is preliminary data.</text>
</comment>
<reference evidence="1" key="1">
    <citation type="journal article" date="2015" name="Nature">
        <title>Complex archaea that bridge the gap between prokaryotes and eukaryotes.</title>
        <authorList>
            <person name="Spang A."/>
            <person name="Saw J.H."/>
            <person name="Jorgensen S.L."/>
            <person name="Zaremba-Niedzwiedzka K."/>
            <person name="Martijn J."/>
            <person name="Lind A.E."/>
            <person name="van Eijk R."/>
            <person name="Schleper C."/>
            <person name="Guy L."/>
            <person name="Ettema T.J."/>
        </authorList>
    </citation>
    <scope>NUCLEOTIDE SEQUENCE</scope>
</reference>
<sequence>MEKEKEEKTEWATFPEAITIIGVVWAISLDFC</sequence>
<evidence type="ECO:0000313" key="1">
    <source>
        <dbReference type="EMBL" id="KKN04843.1"/>
    </source>
</evidence>
<name>A0A0F9QHR9_9ZZZZ</name>
<dbReference type="AlphaFoldDB" id="A0A0F9QHR9"/>
<proteinExistence type="predicted"/>